<dbReference type="HAMAP" id="MF_01965">
    <property type="entry name" value="NADHX_dehydratase"/>
    <property type="match status" value="1"/>
</dbReference>
<evidence type="ECO:0000256" key="2">
    <source>
        <dbReference type="ARBA" id="ARBA00022840"/>
    </source>
</evidence>
<dbReference type="SUPFAM" id="SSF53613">
    <property type="entry name" value="Ribokinase-like"/>
    <property type="match status" value="1"/>
</dbReference>
<evidence type="ECO:0000256" key="1">
    <source>
        <dbReference type="ARBA" id="ARBA00022741"/>
    </source>
</evidence>
<evidence type="ECO:0000256" key="3">
    <source>
        <dbReference type="ARBA" id="ARBA00022857"/>
    </source>
</evidence>
<dbReference type="GO" id="GO:0052855">
    <property type="term" value="F:ADP-dependent NAD(P)H-hydrate dehydratase activity"/>
    <property type="evidence" value="ECO:0007669"/>
    <property type="project" value="UniProtKB-UniRule"/>
</dbReference>
<feature type="binding site" evidence="6">
    <location>
        <position position="232"/>
    </location>
    <ligand>
        <name>AMP</name>
        <dbReference type="ChEBI" id="CHEBI:456215"/>
    </ligand>
</feature>
<keyword evidence="5 6" id="KW-0456">Lyase</keyword>
<dbReference type="GO" id="GO:0005524">
    <property type="term" value="F:ATP binding"/>
    <property type="evidence" value="ECO:0007669"/>
    <property type="project" value="UniProtKB-KW"/>
</dbReference>
<dbReference type="GO" id="GO:0046496">
    <property type="term" value="P:nicotinamide nucleotide metabolic process"/>
    <property type="evidence" value="ECO:0007669"/>
    <property type="project" value="UniProtKB-UniRule"/>
</dbReference>
<proteinExistence type="inferred from homology"/>
<keyword evidence="1 6" id="KW-0547">Nucleotide-binding</keyword>
<dbReference type="PANTHER" id="PTHR12592:SF0">
    <property type="entry name" value="ATP-DEPENDENT (S)-NAD(P)H-HYDRATE DEHYDRATASE"/>
    <property type="match status" value="1"/>
</dbReference>
<dbReference type="PROSITE" id="PS01050">
    <property type="entry name" value="YJEF_C_2"/>
    <property type="match status" value="1"/>
</dbReference>
<comment type="catalytic activity">
    <reaction evidence="6">
        <text>(6S)-NADPHX + ADP = AMP + phosphate + NADPH + H(+)</text>
        <dbReference type="Rhea" id="RHEA:32235"/>
        <dbReference type="ChEBI" id="CHEBI:15378"/>
        <dbReference type="ChEBI" id="CHEBI:43474"/>
        <dbReference type="ChEBI" id="CHEBI:57783"/>
        <dbReference type="ChEBI" id="CHEBI:64076"/>
        <dbReference type="ChEBI" id="CHEBI:456215"/>
        <dbReference type="ChEBI" id="CHEBI:456216"/>
        <dbReference type="EC" id="4.2.1.136"/>
    </reaction>
</comment>
<dbReference type="AlphaFoldDB" id="A0A9D1DTU4"/>
<accession>A0A9D1DTU4</accession>
<dbReference type="Proteomes" id="UP000824232">
    <property type="component" value="Unassembled WGS sequence"/>
</dbReference>
<comment type="subunit">
    <text evidence="6">Homotetramer.</text>
</comment>
<dbReference type="InterPro" id="IPR000631">
    <property type="entry name" value="CARKD"/>
</dbReference>
<dbReference type="PROSITE" id="PS51383">
    <property type="entry name" value="YJEF_C_3"/>
    <property type="match status" value="1"/>
</dbReference>
<feature type="domain" description="YjeF C-terminal" evidence="7">
    <location>
        <begin position="12"/>
        <end position="292"/>
    </location>
</feature>
<comment type="caution">
    <text evidence="6">Lacks conserved residue(s) required for the propagation of feature annotation.</text>
</comment>
<gene>
    <name evidence="6" type="primary">nnrD</name>
    <name evidence="8" type="ORF">IAB38_01715</name>
</gene>
<dbReference type="PANTHER" id="PTHR12592">
    <property type="entry name" value="ATP-DEPENDENT (S)-NAD(P)H-HYDRATE DEHYDRATASE FAMILY MEMBER"/>
    <property type="match status" value="1"/>
</dbReference>
<evidence type="ECO:0000256" key="5">
    <source>
        <dbReference type="ARBA" id="ARBA00023239"/>
    </source>
</evidence>
<dbReference type="EMBL" id="DVHC01000019">
    <property type="protein sequence ID" value="HIR58744.1"/>
    <property type="molecule type" value="Genomic_DNA"/>
</dbReference>
<evidence type="ECO:0000259" key="7">
    <source>
        <dbReference type="PROSITE" id="PS51383"/>
    </source>
</evidence>
<name>A0A9D1DTU4_9FIRM</name>
<reference evidence="8" key="2">
    <citation type="journal article" date="2021" name="PeerJ">
        <title>Extensive microbial diversity within the chicken gut microbiome revealed by metagenomics and culture.</title>
        <authorList>
            <person name="Gilroy R."/>
            <person name="Ravi A."/>
            <person name="Getino M."/>
            <person name="Pursley I."/>
            <person name="Horton D.L."/>
            <person name="Alikhan N.F."/>
            <person name="Baker D."/>
            <person name="Gharbi K."/>
            <person name="Hall N."/>
            <person name="Watson M."/>
            <person name="Adriaenssens E.M."/>
            <person name="Foster-Nyarko E."/>
            <person name="Jarju S."/>
            <person name="Secka A."/>
            <person name="Antonio M."/>
            <person name="Oren A."/>
            <person name="Chaudhuri R.R."/>
            <person name="La Ragione R."/>
            <person name="Hildebrand F."/>
            <person name="Pallen M.J."/>
        </authorList>
    </citation>
    <scope>NUCLEOTIDE SEQUENCE</scope>
    <source>
        <strain evidence="8">CHK184-20233</strain>
    </source>
</reference>
<comment type="function">
    <text evidence="6">Catalyzes the dehydration of the S-form of NAD(P)HX at the expense of ADP, which is converted to AMP. Together with NAD(P)HX epimerase, which catalyzes the epimerization of the S- and R-forms, the enzyme allows the repair of both epimers of NAD(P)HX, a damaged form of NAD(P)H that is a result of enzymatic or heat-dependent hydration.</text>
</comment>
<dbReference type="NCBIfam" id="TIGR00196">
    <property type="entry name" value="yjeF_cterm"/>
    <property type="match status" value="1"/>
</dbReference>
<dbReference type="InterPro" id="IPR029056">
    <property type="entry name" value="Ribokinase-like"/>
</dbReference>
<evidence type="ECO:0000256" key="4">
    <source>
        <dbReference type="ARBA" id="ARBA00023027"/>
    </source>
</evidence>
<dbReference type="Gene3D" id="3.40.1190.20">
    <property type="match status" value="1"/>
</dbReference>
<evidence type="ECO:0000313" key="9">
    <source>
        <dbReference type="Proteomes" id="UP000824232"/>
    </source>
</evidence>
<comment type="cofactor">
    <cofactor evidence="6">
        <name>Mg(2+)</name>
        <dbReference type="ChEBI" id="CHEBI:18420"/>
    </cofactor>
</comment>
<comment type="caution">
    <text evidence="8">The sequence shown here is derived from an EMBL/GenBank/DDBJ whole genome shotgun (WGS) entry which is preliminary data.</text>
</comment>
<keyword evidence="4 6" id="KW-0520">NAD</keyword>
<keyword evidence="3 6" id="KW-0521">NADP</keyword>
<feature type="binding site" evidence="6">
    <location>
        <position position="233"/>
    </location>
    <ligand>
        <name>(6S)-NADPHX</name>
        <dbReference type="ChEBI" id="CHEBI:64076"/>
    </ligand>
</feature>
<organism evidence="8 9">
    <name type="scientific">Candidatus Onthousia excrementipullorum</name>
    <dbReference type="NCBI Taxonomy" id="2840884"/>
    <lineage>
        <taxon>Bacteria</taxon>
        <taxon>Bacillati</taxon>
        <taxon>Bacillota</taxon>
        <taxon>Bacilli</taxon>
        <taxon>Candidatus Onthousia</taxon>
    </lineage>
</organism>
<dbReference type="Pfam" id="PF01256">
    <property type="entry name" value="Carb_kinase"/>
    <property type="match status" value="1"/>
</dbReference>
<dbReference type="InterPro" id="IPR017953">
    <property type="entry name" value="Carbohydrate_kinase_pred_CS"/>
</dbReference>
<comment type="catalytic activity">
    <reaction evidence="6">
        <text>(6S)-NADHX + ADP = AMP + phosphate + NADH + H(+)</text>
        <dbReference type="Rhea" id="RHEA:32223"/>
        <dbReference type="ChEBI" id="CHEBI:15378"/>
        <dbReference type="ChEBI" id="CHEBI:43474"/>
        <dbReference type="ChEBI" id="CHEBI:57945"/>
        <dbReference type="ChEBI" id="CHEBI:64074"/>
        <dbReference type="ChEBI" id="CHEBI:456215"/>
        <dbReference type="ChEBI" id="CHEBI:456216"/>
        <dbReference type="EC" id="4.2.1.136"/>
    </reaction>
</comment>
<feature type="binding site" evidence="6">
    <location>
        <position position="115"/>
    </location>
    <ligand>
        <name>(6S)-NADPHX</name>
        <dbReference type="ChEBI" id="CHEBI:64076"/>
    </ligand>
</feature>
<feature type="binding site" evidence="6">
    <location>
        <position position="167"/>
    </location>
    <ligand>
        <name>(6S)-NADPHX</name>
        <dbReference type="ChEBI" id="CHEBI:64076"/>
    </ligand>
</feature>
<comment type="similarity">
    <text evidence="6">Belongs to the NnrD/CARKD family.</text>
</comment>
<feature type="binding site" evidence="6">
    <location>
        <begin position="204"/>
        <end position="208"/>
    </location>
    <ligand>
        <name>AMP</name>
        <dbReference type="ChEBI" id="CHEBI:456215"/>
    </ligand>
</feature>
<evidence type="ECO:0000256" key="6">
    <source>
        <dbReference type="HAMAP-Rule" id="MF_01965"/>
    </source>
</evidence>
<evidence type="ECO:0000313" key="8">
    <source>
        <dbReference type="EMBL" id="HIR58744.1"/>
    </source>
</evidence>
<protein>
    <recommendedName>
        <fullName evidence="6">ADP-dependent (S)-NAD(P)H-hydrate dehydratase</fullName>
        <ecNumber evidence="6">4.2.1.136</ecNumber>
    </recommendedName>
    <alternativeName>
        <fullName evidence="6">ADP-dependent NAD(P)HX dehydratase</fullName>
    </alternativeName>
</protein>
<keyword evidence="2 6" id="KW-0067">ATP-binding</keyword>
<dbReference type="GO" id="GO:0110051">
    <property type="term" value="P:metabolite repair"/>
    <property type="evidence" value="ECO:0007669"/>
    <property type="project" value="TreeGrafter"/>
</dbReference>
<dbReference type="EC" id="4.2.1.136" evidence="6"/>
<sequence length="296" mass="32114">MRKIDNNTYEIDNNDVKDLLKGRDIDANKGNFGKAGIYGGSVEYSGALKLAYLSLASLRSGCGISRVLVKKEVLPLLGPNILEQTLYILPDYNDSFYDKLKASIKDLDSLAFGMGLGSDEHLEEVLEFLIKNYTGNLIIDADGLNILSSMDLEILKERRCNILLTPHLKEFSRLCKKDIEAIKKDSLNIVKEFASTYKITVLLKGHTTIISDGNDTYLVRTGCPGMATAGSGDVLSGILAGLLAYLPFNLLSISLGVLINGIAGCLAEEDNTDISMIASDTINNIGNAVKAIREGK</sequence>
<dbReference type="CDD" id="cd01171">
    <property type="entry name" value="YXKO-related"/>
    <property type="match status" value="1"/>
</dbReference>
<reference evidence="8" key="1">
    <citation type="submission" date="2020-10" db="EMBL/GenBank/DDBJ databases">
        <authorList>
            <person name="Gilroy R."/>
        </authorList>
    </citation>
    <scope>NUCLEOTIDE SEQUENCE</scope>
    <source>
        <strain evidence="8">CHK184-20233</strain>
    </source>
</reference>